<organism evidence="2 3">
    <name type="scientific">Catenulispora pinistramenti</name>
    <dbReference type="NCBI Taxonomy" id="2705254"/>
    <lineage>
        <taxon>Bacteria</taxon>
        <taxon>Bacillati</taxon>
        <taxon>Actinomycetota</taxon>
        <taxon>Actinomycetes</taxon>
        <taxon>Catenulisporales</taxon>
        <taxon>Catenulisporaceae</taxon>
        <taxon>Catenulispora</taxon>
    </lineage>
</organism>
<dbReference type="InterPro" id="IPR010350">
    <property type="entry name" value="Aim32/Apd1-like_bac"/>
</dbReference>
<dbReference type="PIRSF" id="PIRSF035042">
    <property type="entry name" value="UCP035042_thirdx"/>
    <property type="match status" value="1"/>
</dbReference>
<sequence length="346" mass="36276">MRDDQLPAPQPHACSVLSRELGEPVAGTGAVAGAWLLLEQPGPWGRAAVTESRLDPGLGAELEGRTAGTGIRLALIRRVEDHHEHEPAHRRWYAASTHPKRTWLATGVVAYPTDLLKIDFAALDAGDRRAVKALEHSFLDAPLLGVCTNGKRDACCATVGRRVAVEVEALEAAASATPATSAVSAAPAAPASSGPDTDATPPSIWEITHLGGHRFAPTAVVLPSGYSYGRLDPASASRVLAWARQGRMVVDGCRGRSTWSRPGQVAELAVRDVLGESADGVLAVASVTATAGDPEPAWTAVVEHEDGRAYQVSVRGSYAPVPRPESCGKADGTPLELRADGVDKIR</sequence>
<keyword evidence="3" id="KW-1185">Reference proteome</keyword>
<dbReference type="InterPro" id="IPR009737">
    <property type="entry name" value="Aim32/Apd1-like"/>
</dbReference>
<dbReference type="Pfam" id="PF06999">
    <property type="entry name" value="Suc_Fer-like"/>
    <property type="match status" value="1"/>
</dbReference>
<dbReference type="EMBL" id="JAAFYZ010000102">
    <property type="protein sequence ID" value="MBS2550412.1"/>
    <property type="molecule type" value="Genomic_DNA"/>
</dbReference>
<name>A0ABS5KWK4_9ACTN</name>
<accession>A0ABS5KWK4</accession>
<protein>
    <recommendedName>
        <fullName evidence="4">Sucraseferredoxin family protein</fullName>
    </recommendedName>
</protein>
<evidence type="ECO:0000313" key="2">
    <source>
        <dbReference type="EMBL" id="MBS2550412.1"/>
    </source>
</evidence>
<dbReference type="RefSeq" id="WP_212013107.1">
    <property type="nucleotide sequence ID" value="NZ_JAAFYZ010000102.1"/>
</dbReference>
<dbReference type="InterPro" id="IPR036249">
    <property type="entry name" value="Thioredoxin-like_sf"/>
</dbReference>
<gene>
    <name evidence="2" type="ORF">KGQ19_26435</name>
</gene>
<evidence type="ECO:0000313" key="3">
    <source>
        <dbReference type="Proteomes" id="UP000730482"/>
    </source>
</evidence>
<comment type="caution">
    <text evidence="2">The sequence shown here is derived from an EMBL/GenBank/DDBJ whole genome shotgun (WGS) entry which is preliminary data.</text>
</comment>
<feature type="region of interest" description="Disordered" evidence="1">
    <location>
        <begin position="181"/>
        <end position="204"/>
    </location>
</feature>
<reference evidence="2 3" key="1">
    <citation type="submission" date="2020-02" db="EMBL/GenBank/DDBJ databases">
        <title>Acidophilic actinobacteria isolated from forest soil.</title>
        <authorList>
            <person name="Golinska P."/>
        </authorList>
    </citation>
    <scope>NUCLEOTIDE SEQUENCE [LARGE SCALE GENOMIC DNA]</scope>
    <source>
        <strain evidence="2 3">NL8</strain>
    </source>
</reference>
<evidence type="ECO:0000256" key="1">
    <source>
        <dbReference type="SAM" id="MobiDB-lite"/>
    </source>
</evidence>
<feature type="compositionally biased region" description="Basic and acidic residues" evidence="1">
    <location>
        <begin position="337"/>
        <end position="346"/>
    </location>
</feature>
<feature type="compositionally biased region" description="Low complexity" evidence="1">
    <location>
        <begin position="181"/>
        <end position="199"/>
    </location>
</feature>
<dbReference type="SUPFAM" id="SSF52833">
    <property type="entry name" value="Thioredoxin-like"/>
    <property type="match status" value="1"/>
</dbReference>
<evidence type="ECO:0008006" key="4">
    <source>
        <dbReference type="Google" id="ProtNLM"/>
    </source>
</evidence>
<dbReference type="Proteomes" id="UP000730482">
    <property type="component" value="Unassembled WGS sequence"/>
</dbReference>
<feature type="region of interest" description="Disordered" evidence="1">
    <location>
        <begin position="322"/>
        <end position="346"/>
    </location>
</feature>
<proteinExistence type="predicted"/>